<dbReference type="Proteomes" id="UP000183967">
    <property type="component" value="Unassembled WGS sequence"/>
</dbReference>
<dbReference type="OrthoDB" id="6120799at2"/>
<accession>A0A1M5V592</accession>
<protein>
    <submittedName>
        <fullName evidence="1">Thioredoxin</fullName>
    </submittedName>
</protein>
<evidence type="ECO:0000313" key="1">
    <source>
        <dbReference type="EMBL" id="SHH70405.1"/>
    </source>
</evidence>
<dbReference type="AlphaFoldDB" id="A0A1M5V592"/>
<sequence>MDISCLYDKGVSFDEFVNKDKDTYKEKVLEILNKIRLSDELINKIKIIDKKIKVLVCAEIWCPDCMINVPVLAKMKEYNNNIDISIVEKNGNEDFFIKYSEEDRIKIPTFVFFDEKFKELGSFVEHPKKIKNIISKGNQPNIIVAMRKYRKGEYAEETVKDILEILLRSQ</sequence>
<dbReference type="InterPro" id="IPR036249">
    <property type="entry name" value="Thioredoxin-like_sf"/>
</dbReference>
<dbReference type="EMBL" id="FQXO01000049">
    <property type="protein sequence ID" value="SHH70405.1"/>
    <property type="molecule type" value="Genomic_DNA"/>
</dbReference>
<proteinExistence type="predicted"/>
<dbReference type="Pfam" id="PF14595">
    <property type="entry name" value="Thioredoxin_9"/>
    <property type="match status" value="1"/>
</dbReference>
<gene>
    <name evidence="1" type="ORF">SAMN02745135_01753</name>
</gene>
<dbReference type="RefSeq" id="WP_073197030.1">
    <property type="nucleotide sequence ID" value="NZ_FQXO01000049.1"/>
</dbReference>
<evidence type="ECO:0000313" key="2">
    <source>
        <dbReference type="Proteomes" id="UP000183967"/>
    </source>
</evidence>
<dbReference type="Gene3D" id="3.40.30.10">
    <property type="entry name" value="Glutaredoxin"/>
    <property type="match status" value="1"/>
</dbReference>
<organism evidence="1 2">
    <name type="scientific">Caloranaerobacter azorensis DSM 13643</name>
    <dbReference type="NCBI Taxonomy" id="1121264"/>
    <lineage>
        <taxon>Bacteria</taxon>
        <taxon>Bacillati</taxon>
        <taxon>Bacillota</taxon>
        <taxon>Tissierellia</taxon>
        <taxon>Tissierellales</taxon>
        <taxon>Thermohalobacteraceae</taxon>
        <taxon>Caloranaerobacter</taxon>
    </lineage>
</organism>
<keyword evidence="2" id="KW-1185">Reference proteome</keyword>
<dbReference type="SUPFAM" id="SSF52833">
    <property type="entry name" value="Thioredoxin-like"/>
    <property type="match status" value="1"/>
</dbReference>
<name>A0A1M5V592_9FIRM</name>
<reference evidence="2" key="1">
    <citation type="submission" date="2016-11" db="EMBL/GenBank/DDBJ databases">
        <authorList>
            <person name="Varghese N."/>
            <person name="Submissions S."/>
        </authorList>
    </citation>
    <scope>NUCLEOTIDE SEQUENCE [LARGE SCALE GENOMIC DNA]</scope>
    <source>
        <strain evidence="2">DSM 13643</strain>
    </source>
</reference>